<dbReference type="CDD" id="cd02573">
    <property type="entry name" value="PseudoU_synth_EcTruB"/>
    <property type="match status" value="1"/>
</dbReference>
<organism evidence="9 10">
    <name type="scientific">Paenibacillus lutrae</name>
    <dbReference type="NCBI Taxonomy" id="2078573"/>
    <lineage>
        <taxon>Bacteria</taxon>
        <taxon>Bacillati</taxon>
        <taxon>Bacillota</taxon>
        <taxon>Bacilli</taxon>
        <taxon>Bacillales</taxon>
        <taxon>Paenibacillaceae</taxon>
        <taxon>Paenibacillus</taxon>
    </lineage>
</organism>
<feature type="domain" description="Pseudouridine synthase II N-terminal" evidence="6">
    <location>
        <begin position="25"/>
        <end position="177"/>
    </location>
</feature>
<dbReference type="NCBIfam" id="TIGR00431">
    <property type="entry name" value="TruB"/>
    <property type="match status" value="1"/>
</dbReference>
<dbReference type="HAMAP" id="MF_01080">
    <property type="entry name" value="TruB_bact"/>
    <property type="match status" value="1"/>
</dbReference>
<dbReference type="Pfam" id="PF16198">
    <property type="entry name" value="TruB_C_2"/>
    <property type="match status" value="1"/>
</dbReference>
<dbReference type="PANTHER" id="PTHR13767">
    <property type="entry name" value="TRNA-PSEUDOURIDINE SYNTHASE"/>
    <property type="match status" value="1"/>
</dbReference>
<dbReference type="GO" id="GO:0031119">
    <property type="term" value="P:tRNA pseudouridine synthesis"/>
    <property type="evidence" value="ECO:0007669"/>
    <property type="project" value="UniProtKB-UniRule"/>
</dbReference>
<keyword evidence="10" id="KW-1185">Reference proteome</keyword>
<feature type="active site" description="Nucleophile" evidence="5">
    <location>
        <position position="40"/>
    </location>
</feature>
<dbReference type="SUPFAM" id="SSF55120">
    <property type="entry name" value="Pseudouridine synthase"/>
    <property type="match status" value="1"/>
</dbReference>
<comment type="caution">
    <text evidence="9">The sequence shown here is derived from an EMBL/GenBank/DDBJ whole genome shotgun (WGS) entry which is preliminary data.</text>
</comment>
<dbReference type="GO" id="GO:0003723">
    <property type="term" value="F:RNA binding"/>
    <property type="evidence" value="ECO:0007669"/>
    <property type="project" value="InterPro"/>
</dbReference>
<dbReference type="Pfam" id="PF01509">
    <property type="entry name" value="TruB_N"/>
    <property type="match status" value="1"/>
</dbReference>
<dbReference type="Pfam" id="PF09157">
    <property type="entry name" value="TruB-C_2"/>
    <property type="match status" value="1"/>
</dbReference>
<feature type="domain" description="tRNA pseudouridylate synthase B C-terminal" evidence="8">
    <location>
        <begin position="178"/>
        <end position="236"/>
    </location>
</feature>
<dbReference type="PANTHER" id="PTHR13767:SF2">
    <property type="entry name" value="PSEUDOURIDYLATE SYNTHASE TRUB1"/>
    <property type="match status" value="1"/>
</dbReference>
<keyword evidence="4 5" id="KW-0413">Isomerase</keyword>
<protein>
    <recommendedName>
        <fullName evidence="5">tRNA pseudouridine synthase B</fullName>
        <ecNumber evidence="5">5.4.99.25</ecNumber>
    </recommendedName>
    <alternativeName>
        <fullName evidence="5">tRNA pseudouridine(55) synthase</fullName>
        <shortName evidence="5">Psi55 synthase</shortName>
    </alternativeName>
    <alternativeName>
        <fullName evidence="5">tRNA pseudouridylate synthase</fullName>
    </alternativeName>
    <alternativeName>
        <fullName evidence="5">tRNA-uridine isomerase</fullName>
    </alternativeName>
</protein>
<evidence type="ECO:0000256" key="4">
    <source>
        <dbReference type="ARBA" id="ARBA00023235"/>
    </source>
</evidence>
<dbReference type="Proteomes" id="UP000490800">
    <property type="component" value="Unassembled WGS sequence"/>
</dbReference>
<dbReference type="InterPro" id="IPR015240">
    <property type="entry name" value="tRNA_sdUridine_synth_fam1_C"/>
</dbReference>
<dbReference type="GO" id="GO:1990481">
    <property type="term" value="P:mRNA pseudouridine synthesis"/>
    <property type="evidence" value="ECO:0007669"/>
    <property type="project" value="TreeGrafter"/>
</dbReference>
<evidence type="ECO:0000256" key="3">
    <source>
        <dbReference type="ARBA" id="ARBA00022694"/>
    </source>
</evidence>
<evidence type="ECO:0000259" key="7">
    <source>
        <dbReference type="Pfam" id="PF09157"/>
    </source>
</evidence>
<sequence length="312" mass="34976">MTLEGILPILKPKGMTSHDVVAKARRHLGIKRIGHTGTLDPEVTGVLPLCIGRATRMVEYIQDLPKEYVATMVFGLATDTEDMSGTVLEERDHVALEKDRVLQVIDSFRGEISQVPPMYSAVKVDGKRLYELARAGVEVERKAREVTIYEIEIMELDLEKRHPEIRFRVLCSKGTYIRTLCVDIGKALGVPAVMKELIRSSSGKIGLQACVKLEDLPRLREENQLDRHIIAADQAVDHLPAVTLNEQFAVFALQGRKVRIFEAPLVSRGDQGLDTPAEDGGLYRIYGPSNLFIGLFQWNYDERLLVPVKVFS</sequence>
<dbReference type="AlphaFoldDB" id="A0A7X3FG86"/>
<comment type="similarity">
    <text evidence="2 5">Belongs to the pseudouridine synthase TruB family. Type 1 subfamily.</text>
</comment>
<gene>
    <name evidence="5 9" type="primary">truB</name>
    <name evidence="9" type="ORF">EDM21_06170</name>
</gene>
<dbReference type="RefSeq" id="WP_157333948.1">
    <property type="nucleotide sequence ID" value="NZ_RHLK01000003.1"/>
</dbReference>
<evidence type="ECO:0000259" key="6">
    <source>
        <dbReference type="Pfam" id="PF01509"/>
    </source>
</evidence>
<dbReference type="InterPro" id="IPR002501">
    <property type="entry name" value="PsdUridine_synth_N"/>
</dbReference>
<evidence type="ECO:0000313" key="10">
    <source>
        <dbReference type="Proteomes" id="UP000490800"/>
    </source>
</evidence>
<dbReference type="GO" id="GO:0160148">
    <property type="term" value="F:tRNA pseudouridine(55) synthase activity"/>
    <property type="evidence" value="ECO:0007669"/>
    <property type="project" value="UniProtKB-EC"/>
</dbReference>
<evidence type="ECO:0000313" key="9">
    <source>
        <dbReference type="EMBL" id="MVO99111.1"/>
    </source>
</evidence>
<dbReference type="InterPro" id="IPR020103">
    <property type="entry name" value="PsdUridine_synth_cat_dom_sf"/>
</dbReference>
<dbReference type="EC" id="5.4.99.25" evidence="5"/>
<evidence type="ECO:0000256" key="1">
    <source>
        <dbReference type="ARBA" id="ARBA00000385"/>
    </source>
</evidence>
<dbReference type="FunFam" id="3.30.2350.10:FF:000011">
    <property type="entry name" value="tRNA pseudouridine synthase B"/>
    <property type="match status" value="1"/>
</dbReference>
<evidence type="ECO:0000256" key="5">
    <source>
        <dbReference type="HAMAP-Rule" id="MF_01080"/>
    </source>
</evidence>
<comment type="catalytic activity">
    <reaction evidence="1 5">
        <text>uridine(55) in tRNA = pseudouridine(55) in tRNA</text>
        <dbReference type="Rhea" id="RHEA:42532"/>
        <dbReference type="Rhea" id="RHEA-COMP:10101"/>
        <dbReference type="Rhea" id="RHEA-COMP:10102"/>
        <dbReference type="ChEBI" id="CHEBI:65314"/>
        <dbReference type="ChEBI" id="CHEBI:65315"/>
        <dbReference type="EC" id="5.4.99.25"/>
    </reaction>
</comment>
<evidence type="ECO:0000256" key="2">
    <source>
        <dbReference type="ARBA" id="ARBA00005642"/>
    </source>
</evidence>
<dbReference type="Gene3D" id="3.30.2350.10">
    <property type="entry name" value="Pseudouridine synthase"/>
    <property type="match status" value="1"/>
</dbReference>
<dbReference type="OrthoDB" id="9802309at2"/>
<dbReference type="InterPro" id="IPR032819">
    <property type="entry name" value="TruB_C"/>
</dbReference>
<proteinExistence type="inferred from homology"/>
<dbReference type="InterPro" id="IPR014780">
    <property type="entry name" value="tRNA_psdUridine_synth_TruB"/>
</dbReference>
<feature type="domain" description="tRNA pseudouridine synthase II TruB subfamily 1 C-terminal" evidence="7">
    <location>
        <begin position="240"/>
        <end position="304"/>
    </location>
</feature>
<evidence type="ECO:0000259" key="8">
    <source>
        <dbReference type="Pfam" id="PF16198"/>
    </source>
</evidence>
<dbReference type="EMBL" id="RHLK01000003">
    <property type="protein sequence ID" value="MVO99111.1"/>
    <property type="molecule type" value="Genomic_DNA"/>
</dbReference>
<accession>A0A7X3FG86</accession>
<keyword evidence="3 5" id="KW-0819">tRNA processing</keyword>
<comment type="function">
    <text evidence="5">Responsible for synthesis of pseudouridine from uracil-55 in the psi GC loop of transfer RNAs.</text>
</comment>
<reference evidence="9 10" key="1">
    <citation type="journal article" date="2019" name="Microorganisms">
        <title>Paenibacillus lutrae sp. nov., A Chitinolytic Species Isolated from A River Otter in Castril Natural Park, Granada, Spain.</title>
        <authorList>
            <person name="Rodriguez M."/>
            <person name="Reina J.C."/>
            <person name="Bejar V."/>
            <person name="Llamas I."/>
        </authorList>
    </citation>
    <scope>NUCLEOTIDE SEQUENCE [LARGE SCALE GENOMIC DNA]</scope>
    <source>
        <strain evidence="9 10">N10</strain>
    </source>
</reference>
<name>A0A7X3FG86_9BACL</name>